<reference evidence="4" key="1">
    <citation type="journal article" date="2019" name="Int. J. Syst. Evol. Microbiol.">
        <title>The Global Catalogue of Microorganisms (GCM) 10K type strain sequencing project: providing services to taxonomists for standard genome sequencing and annotation.</title>
        <authorList>
            <consortium name="The Broad Institute Genomics Platform"/>
            <consortium name="The Broad Institute Genome Sequencing Center for Infectious Disease"/>
            <person name="Wu L."/>
            <person name="Ma J."/>
        </authorList>
    </citation>
    <scope>NUCLEOTIDE SEQUENCE [LARGE SCALE GENOMIC DNA]</scope>
    <source>
        <strain evidence="4">JCM 3115</strain>
    </source>
</reference>
<feature type="region of interest" description="Disordered" evidence="1">
    <location>
        <begin position="129"/>
        <end position="200"/>
    </location>
</feature>
<protein>
    <recommendedName>
        <fullName evidence="5">Tryptophan-rich sensory protein</fullName>
    </recommendedName>
</protein>
<gene>
    <name evidence="3" type="ORF">GCM10010140_37620</name>
</gene>
<feature type="transmembrane region" description="Helical" evidence="2">
    <location>
        <begin position="243"/>
        <end position="266"/>
    </location>
</feature>
<keyword evidence="2" id="KW-0812">Transmembrane</keyword>
<keyword evidence="4" id="KW-1185">Reference proteome</keyword>
<keyword evidence="2" id="KW-0472">Membrane</keyword>
<feature type="transmembrane region" description="Helical" evidence="2">
    <location>
        <begin position="46"/>
        <end position="63"/>
    </location>
</feature>
<evidence type="ECO:0000256" key="2">
    <source>
        <dbReference type="SAM" id="Phobius"/>
    </source>
</evidence>
<accession>A0ABQ2QY70</accession>
<dbReference type="Proteomes" id="UP000611554">
    <property type="component" value="Unassembled WGS sequence"/>
</dbReference>
<organism evidence="3 4">
    <name type="scientific">Streptosporangium pseudovulgare</name>
    <dbReference type="NCBI Taxonomy" id="35765"/>
    <lineage>
        <taxon>Bacteria</taxon>
        <taxon>Bacillati</taxon>
        <taxon>Actinomycetota</taxon>
        <taxon>Actinomycetes</taxon>
        <taxon>Streptosporangiales</taxon>
        <taxon>Streptosporangiaceae</taxon>
        <taxon>Streptosporangium</taxon>
    </lineage>
</organism>
<name>A0ABQ2QY70_9ACTN</name>
<comment type="caution">
    <text evidence="3">The sequence shown here is derived from an EMBL/GenBank/DDBJ whole genome shotgun (WGS) entry which is preliminary data.</text>
</comment>
<evidence type="ECO:0000313" key="3">
    <source>
        <dbReference type="EMBL" id="GGQ04016.1"/>
    </source>
</evidence>
<evidence type="ECO:0008006" key="5">
    <source>
        <dbReference type="Google" id="ProtNLM"/>
    </source>
</evidence>
<evidence type="ECO:0000313" key="4">
    <source>
        <dbReference type="Proteomes" id="UP000611554"/>
    </source>
</evidence>
<dbReference type="EMBL" id="BMQJ01000009">
    <property type="protein sequence ID" value="GGQ04016.1"/>
    <property type="molecule type" value="Genomic_DNA"/>
</dbReference>
<keyword evidence="2" id="KW-1133">Transmembrane helix</keyword>
<sequence length="314" mass="31417">MRQGAARQALTAGAVVTGLTLGATGNYGDANRSPSAIVPPSRAFGIWGPIYAGSLAYAAYQAMPRRRADHVLGRLALPAALGYLGAGLWSRAQGTRAFLPLVGVTWAAAMAAYALTGRDTPEERKWAEATEGPFGGGTGSWAPIGGSGNASGNDSGNGSGNNSGNASGNGSGNTGSAGEAGRPGTPDAAGDGSRGDRGRRDGWRWAVREPLAGFAGWLTLASAISVLDGTVDGPATADPQRRWAVPALAVTGAVATAVTAAGPRSISYPATLVWGLAGTAVQQRHHTATAVTAGALAAVVAGVAALRNRRHGTR</sequence>
<feature type="transmembrane region" description="Helical" evidence="2">
    <location>
        <begin position="75"/>
        <end position="92"/>
    </location>
</feature>
<evidence type="ECO:0000256" key="1">
    <source>
        <dbReference type="SAM" id="MobiDB-lite"/>
    </source>
</evidence>
<feature type="transmembrane region" description="Helical" evidence="2">
    <location>
        <begin position="98"/>
        <end position="116"/>
    </location>
</feature>
<feature type="compositionally biased region" description="Gly residues" evidence="1">
    <location>
        <begin position="133"/>
        <end position="175"/>
    </location>
</feature>
<feature type="transmembrane region" description="Helical" evidence="2">
    <location>
        <begin position="286"/>
        <end position="306"/>
    </location>
</feature>
<proteinExistence type="predicted"/>